<dbReference type="CDD" id="cd00067">
    <property type="entry name" value="GAL4"/>
    <property type="match status" value="1"/>
</dbReference>
<dbReference type="Pfam" id="PF00172">
    <property type="entry name" value="Zn_clus"/>
    <property type="match status" value="1"/>
</dbReference>
<evidence type="ECO:0000313" key="5">
    <source>
        <dbReference type="Proteomes" id="UP001286456"/>
    </source>
</evidence>
<keyword evidence="1" id="KW-0539">Nucleus</keyword>
<dbReference type="InterPro" id="IPR036864">
    <property type="entry name" value="Zn2-C6_fun-type_DNA-bd_sf"/>
</dbReference>
<reference evidence="4" key="1">
    <citation type="journal article" date="2023" name="Mol. Phylogenet. Evol.">
        <title>Genome-scale phylogeny and comparative genomics of the fungal order Sordariales.</title>
        <authorList>
            <person name="Hensen N."/>
            <person name="Bonometti L."/>
            <person name="Westerberg I."/>
            <person name="Brannstrom I.O."/>
            <person name="Guillou S."/>
            <person name="Cros-Aarteil S."/>
            <person name="Calhoun S."/>
            <person name="Haridas S."/>
            <person name="Kuo A."/>
            <person name="Mondo S."/>
            <person name="Pangilinan J."/>
            <person name="Riley R."/>
            <person name="LaButti K."/>
            <person name="Andreopoulos B."/>
            <person name="Lipzen A."/>
            <person name="Chen C."/>
            <person name="Yan M."/>
            <person name="Daum C."/>
            <person name="Ng V."/>
            <person name="Clum A."/>
            <person name="Steindorff A."/>
            <person name="Ohm R.A."/>
            <person name="Martin F."/>
            <person name="Silar P."/>
            <person name="Natvig D.O."/>
            <person name="Lalanne C."/>
            <person name="Gautier V."/>
            <person name="Ament-Velasquez S.L."/>
            <person name="Kruys A."/>
            <person name="Hutchinson M.I."/>
            <person name="Powell A.J."/>
            <person name="Barry K."/>
            <person name="Miller A.N."/>
            <person name="Grigoriev I.V."/>
            <person name="Debuchy R."/>
            <person name="Gladieux P."/>
            <person name="Hiltunen Thoren M."/>
            <person name="Johannesson H."/>
        </authorList>
    </citation>
    <scope>NUCLEOTIDE SEQUENCE</scope>
    <source>
        <strain evidence="4">SMH4131-1</strain>
    </source>
</reference>
<evidence type="ECO:0000313" key="4">
    <source>
        <dbReference type="EMBL" id="KAK3317500.1"/>
    </source>
</evidence>
<dbReference type="EMBL" id="JAUEPO010000007">
    <property type="protein sequence ID" value="KAK3317500.1"/>
    <property type="molecule type" value="Genomic_DNA"/>
</dbReference>
<dbReference type="InterPro" id="IPR001138">
    <property type="entry name" value="Zn2Cys6_DnaBD"/>
</dbReference>
<gene>
    <name evidence="4" type="ORF">B0T19DRAFT_435104</name>
</gene>
<dbReference type="PROSITE" id="PS50048">
    <property type="entry name" value="ZN2_CY6_FUNGAL_2"/>
    <property type="match status" value="1"/>
</dbReference>
<dbReference type="GO" id="GO:0000981">
    <property type="term" value="F:DNA-binding transcription factor activity, RNA polymerase II-specific"/>
    <property type="evidence" value="ECO:0007669"/>
    <property type="project" value="InterPro"/>
</dbReference>
<name>A0AAE0I344_9PEZI</name>
<proteinExistence type="predicted"/>
<dbReference type="PROSITE" id="PS00463">
    <property type="entry name" value="ZN2_CY6_FUNGAL_1"/>
    <property type="match status" value="1"/>
</dbReference>
<feature type="region of interest" description="Disordered" evidence="2">
    <location>
        <begin position="211"/>
        <end position="234"/>
    </location>
</feature>
<evidence type="ECO:0000256" key="1">
    <source>
        <dbReference type="ARBA" id="ARBA00023242"/>
    </source>
</evidence>
<dbReference type="Gene3D" id="4.10.240.10">
    <property type="entry name" value="Zn(2)-C6 fungal-type DNA-binding domain"/>
    <property type="match status" value="1"/>
</dbReference>
<keyword evidence="5" id="KW-1185">Reference proteome</keyword>
<sequence length="548" mass="60536">MSLPASSNPPFSISKRSACDRCRSQKLRCPPRAHSDEPCSRCSRLGARCNTSYHNPLGRVAKSTPTTAHPLPRLAVKPKNIVDSDVMHHPHSQTPPHLRSQLRSPATKHMPMDVRQQQQQQHQDIMRLLAAHQDQTATPIMSETRASQPPGTVSLFPDDFALHNNPNKYQCDDGNNSNPDVSITTSGNLYTDLDDIDYDFCPLPSPTRTFSISTSEETPHTNVHQQQHNDRRVDHMEPPPSAALEWDNRLSSLCLDLTERLQQCQTLFHTPPGQSDKRCQPPVTIERTASIYDTDIDSSTSVGPMTSADVQQAQNEMPWSSTLFGHCLGDTEEFVTILRSYSSSSLSKDSMTGPDRELGILVVLNLVAAYLQIVTIYDKLLRFICSRLFDQSPIPAGTSSSVSTSSYSSRRPSVASFGNIPGEASQLQILPGLQLAGFFVQQGTLQTKLLIVTMLHQFEAIERLLGLPAEFRVTDRIGPDDEEAGRGLFQRDKRAKNVMTAVMSNIGTVELSSEAVVSAAAQYGDDNSGRSMSILSSLRQTIKKVHTF</sequence>
<comment type="caution">
    <text evidence="4">The sequence shown here is derived from an EMBL/GenBank/DDBJ whole genome shotgun (WGS) entry which is preliminary data.</text>
</comment>
<dbReference type="Proteomes" id="UP001286456">
    <property type="component" value="Unassembled WGS sequence"/>
</dbReference>
<dbReference type="SUPFAM" id="SSF57701">
    <property type="entry name" value="Zn2/Cys6 DNA-binding domain"/>
    <property type="match status" value="1"/>
</dbReference>
<evidence type="ECO:0000259" key="3">
    <source>
        <dbReference type="PROSITE" id="PS50048"/>
    </source>
</evidence>
<protein>
    <recommendedName>
        <fullName evidence="3">Zn(2)-C6 fungal-type domain-containing protein</fullName>
    </recommendedName>
</protein>
<reference evidence="4" key="2">
    <citation type="submission" date="2023-06" db="EMBL/GenBank/DDBJ databases">
        <authorList>
            <consortium name="Lawrence Berkeley National Laboratory"/>
            <person name="Haridas S."/>
            <person name="Hensen N."/>
            <person name="Bonometti L."/>
            <person name="Westerberg I."/>
            <person name="Brannstrom I.O."/>
            <person name="Guillou S."/>
            <person name="Cros-Aarteil S."/>
            <person name="Calhoun S."/>
            <person name="Kuo A."/>
            <person name="Mondo S."/>
            <person name="Pangilinan J."/>
            <person name="Riley R."/>
            <person name="Labutti K."/>
            <person name="Andreopoulos B."/>
            <person name="Lipzen A."/>
            <person name="Chen C."/>
            <person name="Yanf M."/>
            <person name="Daum C."/>
            <person name="Ng V."/>
            <person name="Clum A."/>
            <person name="Steindorff A."/>
            <person name="Ohm R."/>
            <person name="Martin F."/>
            <person name="Silar P."/>
            <person name="Natvig D."/>
            <person name="Lalanne C."/>
            <person name="Gautier V."/>
            <person name="Ament-Velasquez S.L."/>
            <person name="Kruys A."/>
            <person name="Hutchinson M.I."/>
            <person name="Powell A.J."/>
            <person name="Barry K."/>
            <person name="Miller A.N."/>
            <person name="Grigoriev I.V."/>
            <person name="Debuchy R."/>
            <person name="Gladieux P."/>
            <person name="Thoren M.H."/>
            <person name="Johannesson H."/>
        </authorList>
    </citation>
    <scope>NUCLEOTIDE SEQUENCE</scope>
    <source>
        <strain evidence="4">SMH4131-1</strain>
    </source>
</reference>
<organism evidence="4 5">
    <name type="scientific">Cercophora scortea</name>
    <dbReference type="NCBI Taxonomy" id="314031"/>
    <lineage>
        <taxon>Eukaryota</taxon>
        <taxon>Fungi</taxon>
        <taxon>Dikarya</taxon>
        <taxon>Ascomycota</taxon>
        <taxon>Pezizomycotina</taxon>
        <taxon>Sordariomycetes</taxon>
        <taxon>Sordariomycetidae</taxon>
        <taxon>Sordariales</taxon>
        <taxon>Lasiosphaeriaceae</taxon>
        <taxon>Cercophora</taxon>
    </lineage>
</organism>
<feature type="domain" description="Zn(2)-C6 fungal-type" evidence="3">
    <location>
        <begin position="18"/>
        <end position="51"/>
    </location>
</feature>
<dbReference type="GO" id="GO:0008270">
    <property type="term" value="F:zinc ion binding"/>
    <property type="evidence" value="ECO:0007669"/>
    <property type="project" value="InterPro"/>
</dbReference>
<accession>A0AAE0I344</accession>
<evidence type="ECO:0000256" key="2">
    <source>
        <dbReference type="SAM" id="MobiDB-lite"/>
    </source>
</evidence>
<feature type="compositionally biased region" description="Polar residues" evidence="2">
    <location>
        <begin position="211"/>
        <end position="226"/>
    </location>
</feature>
<dbReference type="AlphaFoldDB" id="A0AAE0I344"/>